<dbReference type="SMART" id="SM00382">
    <property type="entry name" value="AAA"/>
    <property type="match status" value="1"/>
</dbReference>
<dbReference type="AlphaFoldDB" id="A0AAD1U2Z4"/>
<protein>
    <recommendedName>
        <fullName evidence="1">AAA+ ATPase domain-containing protein</fullName>
    </recommendedName>
</protein>
<dbReference type="Gene3D" id="3.40.50.300">
    <property type="entry name" value="P-loop containing nucleotide triphosphate hydrolases"/>
    <property type="match status" value="1"/>
</dbReference>
<dbReference type="Pfam" id="PF12770">
    <property type="entry name" value="CHAT"/>
    <property type="match status" value="1"/>
</dbReference>
<dbReference type="InterPro" id="IPR027417">
    <property type="entry name" value="P-loop_NTPase"/>
</dbReference>
<dbReference type="EMBL" id="CAMPGE010000543">
    <property type="protein sequence ID" value="CAI2359291.1"/>
    <property type="molecule type" value="Genomic_DNA"/>
</dbReference>
<name>A0AAD1U2Z4_EUPCR</name>
<feature type="domain" description="AAA+ ATPase" evidence="1">
    <location>
        <begin position="591"/>
        <end position="736"/>
    </location>
</feature>
<dbReference type="InterPro" id="IPR002182">
    <property type="entry name" value="NB-ARC"/>
</dbReference>
<dbReference type="Pfam" id="PF00931">
    <property type="entry name" value="NB-ARC"/>
    <property type="match status" value="1"/>
</dbReference>
<evidence type="ECO:0000259" key="1">
    <source>
        <dbReference type="SMART" id="SM00382"/>
    </source>
</evidence>
<dbReference type="SUPFAM" id="SSF52540">
    <property type="entry name" value="P-loop containing nucleoside triphosphate hydrolases"/>
    <property type="match status" value="1"/>
</dbReference>
<sequence>MFNQDLSLIENHIRPLVEKEDTSEYEKGLGDGFLSEVCDISSLQQLGLHLLDPLQKESLELNTEIKLNEEGILIACKKDNPTDHIRVNVKGLISGLKKLDSKIFDLLLSNLGYTKTQFAELNTQENQAVNCIKKVPSNKLKVGQEPPQTKINFDNLDLMGMDDILFGEIEEKEHTSQCSEEGKVAIPEQFSAPGIFKIKYIVQTSVRINLFEEEKGNEIDLHQFINEEDLNKCNQAEEYTQKLKKTKSSHQNNGLQSLDCDKNSHNFRHLKSNDESLKLMQENDMYREKLRLALRAIKIRDTQIHRLKSEGNVIPLDMTNSRLHLAFLFASPLIRKVEGGTDNVMLLDCQKEIRDIVDVCSAMDYEMKYKSVVATPSNMRSVLTDGPIALHFSGHGMENKEVGYKSRLGGEDKGDILLLENEKCMTEYFYERDLKKMIKLSQINLEVVFVSSCHSEFAGKVFLNAGAKHVICIKQSEEVDDGAALRFSKVFYETLFVKNYTVCASFHIAKEEVRKILKDNEANKFLLLMPQEKGHHLNSRSKHLCQAVTNIKPGGLINLGEKPTILSVPSKIDNFVGRQKEMYDIINHLSTNRLVSILGLSGIGKTSIARNLADYLKQRHKFRDGIIYVGLRGCESSQMFLANLSLIIRTEIQLENDYKKMKDSEVEDRALVHSFLRDKQILLILDNCEDPIDSDEVNFTKEIESILDECSESKFLLTSRTALELRSHHKEMQFPLESLSNEASVRCLFEKAPRKISPNEIKELFVATRFNSSRYPNKSLFLKNHPLFLLLGGHPQAISLAAPLLQYKSLTELFNDLSDSDVLNPNKPQNNKKTSDSLRNALELSISAIKSWNSQTIDLFMILGMFPGGIKQNYITKIWGDATWVVLKDELAKASLIVYKTNNRGEFIFSLLPFITIRACEFLNQKPQTKAELHEKSCQILEEFCREIFEEKRLFTVKKKLTEMEANIWACIYRGINVMQEVSKSSGNNERTKDPFITNRACPRSSISKILPQIESTNQEVEDITDSDLGSINSLDTQRLELLINHPNDYRAREELNNEEKIVLFYVNTLISISKESDALKMYKLYKKKEEISTLCLANLYKSVAYIYSSKGSPQDTERALKISTKCIKLFESLNKAKGVVDLKFFIAYKLGMVEEETKDFIKGSPEARQRLFTQILAFYQENDFPQEALFCNKILTSLSPQGISPSKLPKMDPKLYLRLTS</sequence>
<dbReference type="PANTHER" id="PTHR47691">
    <property type="entry name" value="REGULATOR-RELATED"/>
    <property type="match status" value="1"/>
</dbReference>
<evidence type="ECO:0000313" key="2">
    <source>
        <dbReference type="EMBL" id="CAI2359291.1"/>
    </source>
</evidence>
<accession>A0AAD1U2Z4</accession>
<gene>
    <name evidence="2" type="ORF">ECRASSUSDP1_LOCUS579</name>
</gene>
<dbReference type="InterPro" id="IPR024983">
    <property type="entry name" value="CHAT_dom"/>
</dbReference>
<dbReference type="GO" id="GO:0043531">
    <property type="term" value="F:ADP binding"/>
    <property type="evidence" value="ECO:0007669"/>
    <property type="project" value="InterPro"/>
</dbReference>
<dbReference type="Proteomes" id="UP001295684">
    <property type="component" value="Unassembled WGS sequence"/>
</dbReference>
<dbReference type="InterPro" id="IPR003593">
    <property type="entry name" value="AAA+_ATPase"/>
</dbReference>
<evidence type="ECO:0000313" key="3">
    <source>
        <dbReference type="Proteomes" id="UP001295684"/>
    </source>
</evidence>
<proteinExistence type="predicted"/>
<organism evidence="2 3">
    <name type="scientific">Euplotes crassus</name>
    <dbReference type="NCBI Taxonomy" id="5936"/>
    <lineage>
        <taxon>Eukaryota</taxon>
        <taxon>Sar</taxon>
        <taxon>Alveolata</taxon>
        <taxon>Ciliophora</taxon>
        <taxon>Intramacronucleata</taxon>
        <taxon>Spirotrichea</taxon>
        <taxon>Hypotrichia</taxon>
        <taxon>Euplotida</taxon>
        <taxon>Euplotidae</taxon>
        <taxon>Moneuplotes</taxon>
    </lineage>
</organism>
<dbReference type="PRINTS" id="PR00364">
    <property type="entry name" value="DISEASERSIST"/>
</dbReference>
<reference evidence="2" key="1">
    <citation type="submission" date="2023-07" db="EMBL/GenBank/DDBJ databases">
        <authorList>
            <consortium name="AG Swart"/>
            <person name="Singh M."/>
            <person name="Singh A."/>
            <person name="Seah K."/>
            <person name="Emmerich C."/>
        </authorList>
    </citation>
    <scope>NUCLEOTIDE SEQUENCE</scope>
    <source>
        <strain evidence="2">DP1</strain>
    </source>
</reference>
<comment type="caution">
    <text evidence="2">The sequence shown here is derived from an EMBL/GenBank/DDBJ whole genome shotgun (WGS) entry which is preliminary data.</text>
</comment>
<keyword evidence="3" id="KW-1185">Reference proteome</keyword>
<dbReference type="PANTHER" id="PTHR47691:SF3">
    <property type="entry name" value="HTH-TYPE TRANSCRIPTIONAL REGULATOR RV0890C-RELATED"/>
    <property type="match status" value="1"/>
</dbReference>